<dbReference type="InterPro" id="IPR011701">
    <property type="entry name" value="MFS"/>
</dbReference>
<comment type="caution">
    <text evidence="12">The sequence shown here is derived from an EMBL/GenBank/DDBJ whole genome shotgun (WGS) entry which is preliminary data.</text>
</comment>
<feature type="transmembrane region" description="Helical" evidence="10">
    <location>
        <begin position="401"/>
        <end position="423"/>
    </location>
</feature>
<name>A0ABT3Q7W2_9PROT</name>
<feature type="transmembrane region" description="Helical" evidence="10">
    <location>
        <begin position="371"/>
        <end position="389"/>
    </location>
</feature>
<feature type="domain" description="Major facilitator superfamily (MFS) profile" evidence="11">
    <location>
        <begin position="48"/>
        <end position="455"/>
    </location>
</feature>
<dbReference type="NCBIfam" id="NF011656">
    <property type="entry name" value="PRK15075.1"/>
    <property type="match status" value="1"/>
</dbReference>
<evidence type="ECO:0000256" key="10">
    <source>
        <dbReference type="SAM" id="Phobius"/>
    </source>
</evidence>
<dbReference type="PANTHER" id="PTHR43528:SF6">
    <property type="entry name" value="CITRATE-PROTON SYMPORTER"/>
    <property type="match status" value="1"/>
</dbReference>
<evidence type="ECO:0000256" key="5">
    <source>
        <dbReference type="ARBA" id="ARBA00022692"/>
    </source>
</evidence>
<dbReference type="PROSITE" id="PS50850">
    <property type="entry name" value="MFS"/>
    <property type="match status" value="1"/>
</dbReference>
<keyword evidence="8 10" id="KW-0472">Membrane</keyword>
<feature type="transmembrane region" description="Helical" evidence="10">
    <location>
        <begin position="87"/>
        <end position="108"/>
    </location>
</feature>
<evidence type="ECO:0000256" key="4">
    <source>
        <dbReference type="ARBA" id="ARBA00022475"/>
    </source>
</evidence>
<keyword evidence="7 10" id="KW-1133">Transmembrane helix</keyword>
<feature type="region of interest" description="Disordered" evidence="9">
    <location>
        <begin position="1"/>
        <end position="40"/>
    </location>
</feature>
<feature type="transmembrane region" description="Helical" evidence="10">
    <location>
        <begin position="429"/>
        <end position="450"/>
    </location>
</feature>
<comment type="subcellular location">
    <subcellularLocation>
        <location evidence="1">Cell membrane</location>
        <topology evidence="1">Multi-pass membrane protein</topology>
    </subcellularLocation>
</comment>
<dbReference type="Gene3D" id="1.20.1250.20">
    <property type="entry name" value="MFS general substrate transporter like domains"/>
    <property type="match status" value="2"/>
</dbReference>
<dbReference type="InterPro" id="IPR051084">
    <property type="entry name" value="H+-coupled_symporters"/>
</dbReference>
<dbReference type="EMBL" id="JAPIUX010000007">
    <property type="protein sequence ID" value="MCX2561365.1"/>
    <property type="molecule type" value="Genomic_DNA"/>
</dbReference>
<reference evidence="12 13" key="1">
    <citation type="submission" date="2022-11" db="EMBL/GenBank/DDBJ databases">
        <title>Genome sequencing of Acetobacter type strain.</title>
        <authorList>
            <person name="Heo J."/>
            <person name="Lee D."/>
            <person name="Han B.-H."/>
            <person name="Hong S.-B."/>
            <person name="Kwon S.-W."/>
        </authorList>
    </citation>
    <scope>NUCLEOTIDE SEQUENCE [LARGE SCALE GENOMIC DNA]</scope>
    <source>
        <strain evidence="12 13">KACC 21251</strain>
    </source>
</reference>
<feature type="transmembrane region" description="Helical" evidence="10">
    <location>
        <begin position="309"/>
        <end position="329"/>
    </location>
</feature>
<keyword evidence="5 10" id="KW-0812">Transmembrane</keyword>
<protein>
    <submittedName>
        <fullName evidence="12">MFS transporter</fullName>
    </submittedName>
</protein>
<evidence type="ECO:0000256" key="2">
    <source>
        <dbReference type="ARBA" id="ARBA00008240"/>
    </source>
</evidence>
<evidence type="ECO:0000256" key="6">
    <source>
        <dbReference type="ARBA" id="ARBA00022847"/>
    </source>
</evidence>
<dbReference type="InterPro" id="IPR036259">
    <property type="entry name" value="MFS_trans_sf"/>
</dbReference>
<proteinExistence type="inferred from homology"/>
<sequence>MQILNKTNKKKSMTKSNYNSTPVHRSDALPSEDTPGADHPPRQKLYKAVIQVACGNMLEMYDFMVFGFYALAIGHSFFPSSDPTSKLMLALATFGAGFLMRPLGALVLGAYVDRIGRRKGLIVTLSLMAAGTLIVTITPGYTTLGLIAPSVVLLGRLLQGFSAGVELGSTSVYLSEIASPHNKGFIVSFQSASQQVAVMGAAGLGVAMTSFLPQAEIMSWGWRIPFLLGCLIIPILFFLRRNLEETEVFTSVHSHPRFSETLQTIYREWRSIVVGVLMVLMTTTSFYVITAYTPSFGTAVLHLSAHDSLVVTLCVGITNLLLLPVFGALSDRVGRKKLLLTATILAILTAYPAMSWLIAAPSFLKLLGVELWLATLYSLYNGAAVVYLTEIVPPRIRTTGFSLAYSLATCVGGFTPLICTTLIQKTGNSAMPGAWLAVAAVCGLVATLLARPYDSQPA</sequence>
<keyword evidence="3" id="KW-0813">Transport</keyword>
<feature type="transmembrane region" description="Helical" evidence="10">
    <location>
        <begin position="220"/>
        <end position="239"/>
    </location>
</feature>
<comment type="similarity">
    <text evidence="2">Belongs to the major facilitator superfamily. Metabolite:H+ Symporter (MHS) family (TC 2.A.1.6) family.</text>
</comment>
<evidence type="ECO:0000259" key="11">
    <source>
        <dbReference type="PROSITE" id="PS50850"/>
    </source>
</evidence>
<evidence type="ECO:0000256" key="1">
    <source>
        <dbReference type="ARBA" id="ARBA00004651"/>
    </source>
</evidence>
<evidence type="ECO:0000256" key="9">
    <source>
        <dbReference type="SAM" id="MobiDB-lite"/>
    </source>
</evidence>
<evidence type="ECO:0000313" key="12">
    <source>
        <dbReference type="EMBL" id="MCX2561365.1"/>
    </source>
</evidence>
<dbReference type="InterPro" id="IPR020846">
    <property type="entry name" value="MFS_dom"/>
</dbReference>
<dbReference type="RefSeq" id="WP_242007351.1">
    <property type="nucleotide sequence ID" value="NZ_JAPIUX010000007.1"/>
</dbReference>
<dbReference type="Pfam" id="PF07690">
    <property type="entry name" value="MFS_1"/>
    <property type="match status" value="1"/>
</dbReference>
<dbReference type="Proteomes" id="UP001526446">
    <property type="component" value="Unassembled WGS sequence"/>
</dbReference>
<feature type="transmembrane region" description="Helical" evidence="10">
    <location>
        <begin position="120"/>
        <end position="141"/>
    </location>
</feature>
<dbReference type="PROSITE" id="PS00216">
    <property type="entry name" value="SUGAR_TRANSPORT_1"/>
    <property type="match status" value="1"/>
</dbReference>
<dbReference type="SUPFAM" id="SSF103473">
    <property type="entry name" value="MFS general substrate transporter"/>
    <property type="match status" value="1"/>
</dbReference>
<dbReference type="PANTHER" id="PTHR43528">
    <property type="entry name" value="ALPHA-KETOGLUTARATE PERMEASE"/>
    <property type="match status" value="1"/>
</dbReference>
<keyword evidence="6" id="KW-0769">Symport</keyword>
<evidence type="ECO:0000313" key="13">
    <source>
        <dbReference type="Proteomes" id="UP001526446"/>
    </source>
</evidence>
<organism evidence="12 13">
    <name type="scientific">Acetobacter farinalis</name>
    <dbReference type="NCBI Taxonomy" id="1260984"/>
    <lineage>
        <taxon>Bacteria</taxon>
        <taxon>Pseudomonadati</taxon>
        <taxon>Pseudomonadota</taxon>
        <taxon>Alphaproteobacteria</taxon>
        <taxon>Acetobacterales</taxon>
        <taxon>Acetobacteraceae</taxon>
        <taxon>Acetobacter</taxon>
    </lineage>
</organism>
<feature type="transmembrane region" description="Helical" evidence="10">
    <location>
        <begin position="338"/>
        <end position="359"/>
    </location>
</feature>
<keyword evidence="4" id="KW-1003">Cell membrane</keyword>
<evidence type="ECO:0000256" key="3">
    <source>
        <dbReference type="ARBA" id="ARBA00022448"/>
    </source>
</evidence>
<dbReference type="PROSITE" id="PS00217">
    <property type="entry name" value="SUGAR_TRANSPORT_2"/>
    <property type="match status" value="1"/>
</dbReference>
<dbReference type="Pfam" id="PF00083">
    <property type="entry name" value="Sugar_tr"/>
    <property type="match status" value="1"/>
</dbReference>
<dbReference type="InterPro" id="IPR005829">
    <property type="entry name" value="Sugar_transporter_CS"/>
</dbReference>
<feature type="transmembrane region" description="Helical" evidence="10">
    <location>
        <begin position="272"/>
        <end position="289"/>
    </location>
</feature>
<keyword evidence="13" id="KW-1185">Reference proteome</keyword>
<evidence type="ECO:0000256" key="8">
    <source>
        <dbReference type="ARBA" id="ARBA00023136"/>
    </source>
</evidence>
<accession>A0ABT3Q7W2</accession>
<evidence type="ECO:0000256" key="7">
    <source>
        <dbReference type="ARBA" id="ARBA00022989"/>
    </source>
</evidence>
<gene>
    <name evidence="12" type="ORF">OQ252_08165</name>
</gene>
<dbReference type="InterPro" id="IPR005828">
    <property type="entry name" value="MFS_sugar_transport-like"/>
</dbReference>
<feature type="transmembrane region" description="Helical" evidence="10">
    <location>
        <begin position="63"/>
        <end position="81"/>
    </location>
</feature>